<dbReference type="SUPFAM" id="SSF55781">
    <property type="entry name" value="GAF domain-like"/>
    <property type="match status" value="1"/>
</dbReference>
<dbReference type="AlphaFoldDB" id="A0A238XYA8"/>
<dbReference type="PROSITE" id="PS51078">
    <property type="entry name" value="ICLR_ED"/>
    <property type="match status" value="1"/>
</dbReference>
<keyword evidence="4" id="KW-0804">Transcription</keyword>
<dbReference type="Gene3D" id="3.30.450.40">
    <property type="match status" value="1"/>
</dbReference>
<evidence type="ECO:0000256" key="6">
    <source>
        <dbReference type="ARBA" id="ARBA00070406"/>
    </source>
</evidence>
<dbReference type="InterPro" id="IPR036390">
    <property type="entry name" value="WH_DNA-bd_sf"/>
</dbReference>
<dbReference type="InterPro" id="IPR050707">
    <property type="entry name" value="HTH_MetabolicPath_Reg"/>
</dbReference>
<feature type="domain" description="HTH iclR-type" evidence="7">
    <location>
        <begin position="5"/>
        <end position="67"/>
    </location>
</feature>
<dbReference type="GO" id="GO:0006071">
    <property type="term" value="P:glycerol metabolic process"/>
    <property type="evidence" value="ECO:0007669"/>
    <property type="project" value="UniProtKB-KW"/>
</dbReference>
<dbReference type="SMART" id="SM00346">
    <property type="entry name" value="HTH_ICLR"/>
    <property type="match status" value="1"/>
</dbReference>
<accession>A0A238XYA8</accession>
<dbReference type="EMBL" id="FZNO01000016">
    <property type="protein sequence ID" value="SNR63702.1"/>
    <property type="molecule type" value="Genomic_DNA"/>
</dbReference>
<dbReference type="InterPro" id="IPR029016">
    <property type="entry name" value="GAF-like_dom_sf"/>
</dbReference>
<keyword evidence="10" id="KW-1185">Reference proteome</keyword>
<evidence type="ECO:0000256" key="3">
    <source>
        <dbReference type="ARBA" id="ARBA00023125"/>
    </source>
</evidence>
<dbReference type="InterPro" id="IPR014757">
    <property type="entry name" value="Tscrpt_reg_IclR_C"/>
</dbReference>
<evidence type="ECO:0000256" key="2">
    <source>
        <dbReference type="ARBA" id="ARBA00023015"/>
    </source>
</evidence>
<sequence length="243" mass="24960">MPGSVQSIERAAAILQVVAASGGRLGVTDIAEAVGLAKTTTHSLLRTLLLVGFVDQDRSTGRYALGTGLLRLGSNLDVNELRARASNWADALAARSGHAVRLATLVGEEVIVVHHVFRPDDSAQVLEVGVPLPRATTALGKVLFAHSHQHTGQRTTRSGAGATAELAEVRARGWATERGEHEPGLGGIAAPVRGPGGLVVASLGVSGPQSALFDARGVPRSPVLTMVTDAAHSVSRELGHGGG</sequence>
<dbReference type="Gene3D" id="1.10.10.10">
    <property type="entry name" value="Winged helix-like DNA-binding domain superfamily/Winged helix DNA-binding domain"/>
    <property type="match status" value="1"/>
</dbReference>
<dbReference type="InterPro" id="IPR036388">
    <property type="entry name" value="WH-like_DNA-bd_sf"/>
</dbReference>
<dbReference type="GO" id="GO:0003700">
    <property type="term" value="F:DNA-binding transcription factor activity"/>
    <property type="evidence" value="ECO:0007669"/>
    <property type="project" value="TreeGrafter"/>
</dbReference>
<name>A0A238XYA8_9ACTN</name>
<evidence type="ECO:0000259" key="7">
    <source>
        <dbReference type="PROSITE" id="PS51077"/>
    </source>
</evidence>
<evidence type="ECO:0000259" key="8">
    <source>
        <dbReference type="PROSITE" id="PS51078"/>
    </source>
</evidence>
<evidence type="ECO:0000256" key="4">
    <source>
        <dbReference type="ARBA" id="ARBA00023163"/>
    </source>
</evidence>
<dbReference type="GO" id="GO:0045892">
    <property type="term" value="P:negative regulation of DNA-templated transcription"/>
    <property type="evidence" value="ECO:0007669"/>
    <property type="project" value="TreeGrafter"/>
</dbReference>
<feature type="domain" description="IclR-ED" evidence="8">
    <location>
        <begin position="68"/>
        <end position="240"/>
    </location>
</feature>
<dbReference type="PANTHER" id="PTHR30136:SF24">
    <property type="entry name" value="HTH-TYPE TRANSCRIPTIONAL REPRESSOR ALLR"/>
    <property type="match status" value="1"/>
</dbReference>
<dbReference type="PROSITE" id="PS51077">
    <property type="entry name" value="HTH_ICLR"/>
    <property type="match status" value="1"/>
</dbReference>
<gene>
    <name evidence="9" type="ORF">SAMN06272737_11691</name>
</gene>
<dbReference type="InterPro" id="IPR005471">
    <property type="entry name" value="Tscrpt_reg_IclR_N"/>
</dbReference>
<evidence type="ECO:0000313" key="10">
    <source>
        <dbReference type="Proteomes" id="UP000198403"/>
    </source>
</evidence>
<dbReference type="Pfam" id="PF09339">
    <property type="entry name" value="HTH_IclR"/>
    <property type="match status" value="1"/>
</dbReference>
<keyword evidence="1" id="KW-0319">Glycerol metabolism</keyword>
<reference evidence="9 10" key="1">
    <citation type="submission" date="2017-06" db="EMBL/GenBank/DDBJ databases">
        <authorList>
            <person name="Kim H.J."/>
            <person name="Triplett B.A."/>
        </authorList>
    </citation>
    <scope>NUCLEOTIDE SEQUENCE [LARGE SCALE GENOMIC DNA]</scope>
    <source>
        <strain evidence="9 10">DSM 44272</strain>
    </source>
</reference>
<proteinExistence type="predicted"/>
<keyword evidence="3" id="KW-0238">DNA-binding</keyword>
<organism evidence="9 10">
    <name type="scientific">Blastococcus mobilis</name>
    <dbReference type="NCBI Taxonomy" id="1938746"/>
    <lineage>
        <taxon>Bacteria</taxon>
        <taxon>Bacillati</taxon>
        <taxon>Actinomycetota</taxon>
        <taxon>Actinomycetes</taxon>
        <taxon>Geodermatophilales</taxon>
        <taxon>Geodermatophilaceae</taxon>
        <taxon>Blastococcus</taxon>
    </lineage>
</organism>
<dbReference type="FunFam" id="1.10.10.10:FF:000056">
    <property type="entry name" value="IclR family transcriptional regulator"/>
    <property type="match status" value="1"/>
</dbReference>
<evidence type="ECO:0000256" key="1">
    <source>
        <dbReference type="ARBA" id="ARBA00022798"/>
    </source>
</evidence>
<dbReference type="Pfam" id="PF01614">
    <property type="entry name" value="IclR_C"/>
    <property type="match status" value="1"/>
</dbReference>
<dbReference type="RefSeq" id="WP_176445575.1">
    <property type="nucleotide sequence ID" value="NZ_FZNO01000016.1"/>
</dbReference>
<dbReference type="Proteomes" id="UP000198403">
    <property type="component" value="Unassembled WGS sequence"/>
</dbReference>
<evidence type="ECO:0000256" key="5">
    <source>
        <dbReference type="ARBA" id="ARBA00058938"/>
    </source>
</evidence>
<dbReference type="PANTHER" id="PTHR30136">
    <property type="entry name" value="HELIX-TURN-HELIX TRANSCRIPTIONAL REGULATOR, ICLR FAMILY"/>
    <property type="match status" value="1"/>
</dbReference>
<protein>
    <recommendedName>
        <fullName evidence="6">Glycerol operon regulatory protein</fullName>
    </recommendedName>
</protein>
<keyword evidence="2" id="KW-0805">Transcription regulation</keyword>
<dbReference type="SUPFAM" id="SSF46785">
    <property type="entry name" value="Winged helix' DNA-binding domain"/>
    <property type="match status" value="1"/>
</dbReference>
<evidence type="ECO:0000313" key="9">
    <source>
        <dbReference type="EMBL" id="SNR63702.1"/>
    </source>
</evidence>
<dbReference type="GO" id="GO:0003677">
    <property type="term" value="F:DNA binding"/>
    <property type="evidence" value="ECO:0007669"/>
    <property type="project" value="UniProtKB-KW"/>
</dbReference>
<comment type="function">
    <text evidence="5">May be an activator protein for the gylABX operon.</text>
</comment>